<dbReference type="InterPro" id="IPR006603">
    <property type="entry name" value="PQ-loop_rpt"/>
</dbReference>
<evidence type="ECO:0000256" key="4">
    <source>
        <dbReference type="ARBA" id="ARBA00023136"/>
    </source>
</evidence>
<evidence type="ECO:0000256" key="3">
    <source>
        <dbReference type="ARBA" id="ARBA00022989"/>
    </source>
</evidence>
<evidence type="ECO:0000256" key="1">
    <source>
        <dbReference type="ARBA" id="ARBA00004141"/>
    </source>
</evidence>
<feature type="transmembrane region" description="Helical" evidence="5">
    <location>
        <begin position="32"/>
        <end position="53"/>
    </location>
</feature>
<dbReference type="Gene3D" id="1.20.1280.290">
    <property type="match status" value="1"/>
</dbReference>
<comment type="subcellular location">
    <subcellularLocation>
        <location evidence="1">Membrane</location>
        <topology evidence="1">Multi-pass membrane protein</topology>
    </subcellularLocation>
</comment>
<dbReference type="EMBL" id="AP023361">
    <property type="protein sequence ID" value="BCJ91637.1"/>
    <property type="molecule type" value="Genomic_DNA"/>
</dbReference>
<organism evidence="6 7">
    <name type="scientific">Terrihabitans soli</name>
    <dbReference type="NCBI Taxonomy" id="708113"/>
    <lineage>
        <taxon>Bacteria</taxon>
        <taxon>Pseudomonadati</taxon>
        <taxon>Pseudomonadota</taxon>
        <taxon>Alphaproteobacteria</taxon>
        <taxon>Hyphomicrobiales</taxon>
        <taxon>Terrihabitans</taxon>
    </lineage>
</organism>
<dbReference type="Proteomes" id="UP000515317">
    <property type="component" value="Chromosome"/>
</dbReference>
<dbReference type="GO" id="GO:0016020">
    <property type="term" value="C:membrane"/>
    <property type="evidence" value="ECO:0007669"/>
    <property type="project" value="UniProtKB-SubCell"/>
</dbReference>
<evidence type="ECO:0000313" key="7">
    <source>
        <dbReference type="Proteomes" id="UP000515317"/>
    </source>
</evidence>
<accession>A0A6S6QUM6</accession>
<keyword evidence="7" id="KW-1185">Reference proteome</keyword>
<proteinExistence type="predicted"/>
<reference evidence="6 7" key="1">
    <citation type="submission" date="2020-08" db="EMBL/GenBank/DDBJ databases">
        <title>Genome sequence of Rhizobiales bacterium strain IZ6.</title>
        <authorList>
            <person name="Nakai R."/>
            <person name="Naganuma T."/>
        </authorList>
    </citation>
    <scope>NUCLEOTIDE SEQUENCE [LARGE SCALE GENOMIC DNA]</scope>
    <source>
        <strain evidence="6 7">IZ6</strain>
    </source>
</reference>
<evidence type="ECO:0000256" key="5">
    <source>
        <dbReference type="SAM" id="Phobius"/>
    </source>
</evidence>
<dbReference type="InterPro" id="IPR047662">
    <property type="entry name" value="SemiSWEET"/>
</dbReference>
<sequence>MIELIGISAGVLTTICWLPQALSIIRSKSAKDISLTAQCAFTAGVFLWLVYGVALERPALIVANAVTFALAAAILILKLRFG</sequence>
<evidence type="ECO:0000313" key="6">
    <source>
        <dbReference type="EMBL" id="BCJ91637.1"/>
    </source>
</evidence>
<dbReference type="AlphaFoldDB" id="A0A6S6QUM6"/>
<evidence type="ECO:0008006" key="8">
    <source>
        <dbReference type="Google" id="ProtNLM"/>
    </source>
</evidence>
<feature type="transmembrane region" description="Helical" evidence="5">
    <location>
        <begin position="59"/>
        <end position="77"/>
    </location>
</feature>
<feature type="transmembrane region" description="Helical" evidence="5">
    <location>
        <begin position="6"/>
        <end position="25"/>
    </location>
</feature>
<dbReference type="Pfam" id="PF04193">
    <property type="entry name" value="PQ-loop"/>
    <property type="match status" value="1"/>
</dbReference>
<name>A0A6S6QUM6_9HYPH</name>
<keyword evidence="2 5" id="KW-0812">Transmembrane</keyword>
<gene>
    <name evidence="6" type="ORF">IZ6_23720</name>
</gene>
<evidence type="ECO:0000256" key="2">
    <source>
        <dbReference type="ARBA" id="ARBA00022692"/>
    </source>
</evidence>
<keyword evidence="3 5" id="KW-1133">Transmembrane helix</keyword>
<dbReference type="NCBIfam" id="NF037968">
    <property type="entry name" value="SemiSWEET_2"/>
    <property type="match status" value="1"/>
</dbReference>
<protein>
    <recommendedName>
        <fullName evidence="8">MtN3 and saliva related transmembrane protein</fullName>
    </recommendedName>
</protein>
<dbReference type="RefSeq" id="WP_222875270.1">
    <property type="nucleotide sequence ID" value="NZ_AP023361.1"/>
</dbReference>
<keyword evidence="4 5" id="KW-0472">Membrane</keyword>
<dbReference type="GO" id="GO:0051119">
    <property type="term" value="F:sugar transmembrane transporter activity"/>
    <property type="evidence" value="ECO:0007669"/>
    <property type="project" value="InterPro"/>
</dbReference>
<dbReference type="KEGG" id="tso:IZ6_23720"/>